<dbReference type="VEuPathDB" id="VectorBase:ASTEI20_036082"/>
<feature type="compositionally biased region" description="Low complexity" evidence="1">
    <location>
        <begin position="9"/>
        <end position="33"/>
    </location>
</feature>
<dbReference type="EnsemblMetazoa" id="ASTEI11265-RA">
    <property type="protein sequence ID" value="ASTEI11265-PA"/>
    <property type="gene ID" value="ASTEI11265"/>
</dbReference>
<organism evidence="2 3">
    <name type="scientific">Anopheles stephensi</name>
    <name type="common">Indo-Pakistan malaria mosquito</name>
    <dbReference type="NCBI Taxonomy" id="30069"/>
    <lineage>
        <taxon>Eukaryota</taxon>
        <taxon>Metazoa</taxon>
        <taxon>Ecdysozoa</taxon>
        <taxon>Arthropoda</taxon>
        <taxon>Hexapoda</taxon>
        <taxon>Insecta</taxon>
        <taxon>Pterygota</taxon>
        <taxon>Neoptera</taxon>
        <taxon>Endopterygota</taxon>
        <taxon>Diptera</taxon>
        <taxon>Nematocera</taxon>
        <taxon>Culicoidea</taxon>
        <taxon>Culicidae</taxon>
        <taxon>Anophelinae</taxon>
        <taxon>Anopheles</taxon>
    </lineage>
</organism>
<reference evidence="3" key="1">
    <citation type="journal article" date="2014" name="Genome Biol.">
        <title>Genome analysis of a major urban malaria vector mosquito, Anopheles stephensi.</title>
        <authorList>
            <person name="Jiang X."/>
            <person name="Peery A."/>
            <person name="Hall A.B."/>
            <person name="Sharma A."/>
            <person name="Chen X.G."/>
            <person name="Waterhouse R.M."/>
            <person name="Komissarov A."/>
            <person name="Riehle M.M."/>
            <person name="Shouche Y."/>
            <person name="Sharakhova M.V."/>
            <person name="Lawson D."/>
            <person name="Pakpour N."/>
            <person name="Arensburger P."/>
            <person name="Davidson V.L."/>
            <person name="Eiglmeier K."/>
            <person name="Emrich S."/>
            <person name="George P."/>
            <person name="Kennedy R.C."/>
            <person name="Mane S.P."/>
            <person name="Maslen G."/>
            <person name="Oringanje C."/>
            <person name="Qi Y."/>
            <person name="Settlage R."/>
            <person name="Tojo M."/>
            <person name="Tubio J.M."/>
            <person name="Unger M.F."/>
            <person name="Wang B."/>
            <person name="Vernick K.D."/>
            <person name="Ribeiro J.M."/>
            <person name="James A.A."/>
            <person name="Michel K."/>
            <person name="Riehle M.A."/>
            <person name="Luckhart S."/>
            <person name="Sharakhov I.V."/>
            <person name="Tu Z."/>
        </authorList>
    </citation>
    <scope>NUCLEOTIDE SEQUENCE [LARGE SCALE GENOMIC DNA]</scope>
    <source>
        <strain evidence="3">Indian</strain>
    </source>
</reference>
<sequence>MEDSLSKITTTETSSDTTTSPTTTSTTTTTTESARNAALEDSFPSSDLAGDPVNEEPLPPPRRNGFYFLYDWNTFLEVGEEPNKVIIRYNPQAGDPSRFLPVTVP</sequence>
<dbReference type="STRING" id="30069.A0A182YS29"/>
<evidence type="ECO:0000313" key="2">
    <source>
        <dbReference type="EnsemblMetazoa" id="ASTEI11265-PA"/>
    </source>
</evidence>
<proteinExistence type="predicted"/>
<accession>A0A182YS29</accession>
<dbReference type="VEuPathDB" id="VectorBase:ASTEI11265"/>
<protein>
    <submittedName>
        <fullName evidence="2">Uncharacterized protein</fullName>
    </submittedName>
</protein>
<keyword evidence="3" id="KW-1185">Reference proteome</keyword>
<reference evidence="2" key="2">
    <citation type="submission" date="2020-05" db="UniProtKB">
        <authorList>
            <consortium name="EnsemblMetazoa"/>
        </authorList>
    </citation>
    <scope>IDENTIFICATION</scope>
    <source>
        <strain evidence="2">Indian</strain>
    </source>
</reference>
<evidence type="ECO:0000256" key="1">
    <source>
        <dbReference type="SAM" id="MobiDB-lite"/>
    </source>
</evidence>
<dbReference type="Proteomes" id="UP000076408">
    <property type="component" value="Unassembled WGS sequence"/>
</dbReference>
<dbReference type="VEuPathDB" id="VectorBase:ASTE007439"/>
<dbReference type="AlphaFoldDB" id="A0A182YS29"/>
<dbReference type="VEuPathDB" id="VectorBase:ASTEI11393"/>
<evidence type="ECO:0000313" key="3">
    <source>
        <dbReference type="Proteomes" id="UP000076408"/>
    </source>
</evidence>
<feature type="region of interest" description="Disordered" evidence="1">
    <location>
        <begin position="1"/>
        <end position="63"/>
    </location>
</feature>
<name>A0A182YS29_ANOST</name>
<dbReference type="EnsemblMetazoa" id="ASTEI11393-RA">
    <property type="protein sequence ID" value="ASTEI11393-PA"/>
    <property type="gene ID" value="ASTEI11393"/>
</dbReference>